<dbReference type="Proteomes" id="UP000601435">
    <property type="component" value="Unassembled WGS sequence"/>
</dbReference>
<organism evidence="2 3">
    <name type="scientific">Symbiodinium necroappetens</name>
    <dbReference type="NCBI Taxonomy" id="1628268"/>
    <lineage>
        <taxon>Eukaryota</taxon>
        <taxon>Sar</taxon>
        <taxon>Alveolata</taxon>
        <taxon>Dinophyceae</taxon>
        <taxon>Suessiales</taxon>
        <taxon>Symbiodiniaceae</taxon>
        <taxon>Symbiodinium</taxon>
    </lineage>
</organism>
<evidence type="ECO:0000256" key="1">
    <source>
        <dbReference type="SAM" id="MobiDB-lite"/>
    </source>
</evidence>
<protein>
    <submittedName>
        <fullName evidence="2">RlmJ protein</fullName>
    </submittedName>
</protein>
<reference evidence="2" key="1">
    <citation type="submission" date="2021-02" db="EMBL/GenBank/DDBJ databases">
        <authorList>
            <person name="Dougan E. K."/>
            <person name="Rhodes N."/>
            <person name="Thang M."/>
            <person name="Chan C."/>
        </authorList>
    </citation>
    <scope>NUCLEOTIDE SEQUENCE</scope>
</reference>
<feature type="compositionally biased region" description="Polar residues" evidence="1">
    <location>
        <begin position="68"/>
        <end position="79"/>
    </location>
</feature>
<feature type="region of interest" description="Disordered" evidence="1">
    <location>
        <begin position="166"/>
        <end position="185"/>
    </location>
</feature>
<name>A0A813CMA5_9DINO</name>
<comment type="caution">
    <text evidence="2">The sequence shown here is derived from an EMBL/GenBank/DDBJ whole genome shotgun (WGS) entry which is preliminary data.</text>
</comment>
<dbReference type="OrthoDB" id="415835at2759"/>
<proteinExistence type="predicted"/>
<dbReference type="EMBL" id="CAJNJA010102251">
    <property type="protein sequence ID" value="CAE7944688.1"/>
    <property type="molecule type" value="Genomic_DNA"/>
</dbReference>
<dbReference type="AlphaFoldDB" id="A0A813CMA5"/>
<evidence type="ECO:0000313" key="2">
    <source>
        <dbReference type="EMBL" id="CAE7944688.1"/>
    </source>
</evidence>
<evidence type="ECO:0000313" key="3">
    <source>
        <dbReference type="Proteomes" id="UP000601435"/>
    </source>
</evidence>
<feature type="region of interest" description="Disordered" evidence="1">
    <location>
        <begin position="67"/>
        <end position="121"/>
    </location>
</feature>
<sequence>MADWAMGSPNGQGGVALVPVTDGPGGMAGCFGPPTCGAMPGICIIAAVWLPVQQQPQLQLPPRAFQAVSGTPKSSNVASLSIPHVSSPPVAPPELEAPGFKEVSAPPPPLQEPSLPLEHEDHLPSVGSVGHAEGTCRPCAFVFKKGCDSGSQCTFCHLCPPGEKKRRMKEKSTKKATEAPPPKGFRSPNCQNVECVFGATTSSAGNEHTVNSSEEGLCCACDSGGHNRHSRVFVFNYASINQTAYLWEHSVPNNKHARQSQCSMAKQF</sequence>
<gene>
    <name evidence="2" type="primary">rlmJ</name>
    <name evidence="2" type="ORF">SNEC2469_LOCUS35398</name>
</gene>
<accession>A0A813CMA5</accession>
<keyword evidence="3" id="KW-1185">Reference proteome</keyword>